<evidence type="ECO:0000313" key="3">
    <source>
        <dbReference type="Proteomes" id="UP001220395"/>
    </source>
</evidence>
<protein>
    <submittedName>
        <fullName evidence="2">PAS domain-containing protein</fullName>
    </submittedName>
</protein>
<dbReference type="InterPro" id="IPR001610">
    <property type="entry name" value="PAC"/>
</dbReference>
<dbReference type="Gene3D" id="3.30.450.20">
    <property type="entry name" value="PAS domain"/>
    <property type="match status" value="1"/>
</dbReference>
<dbReference type="SMART" id="SM00086">
    <property type="entry name" value="PAC"/>
    <property type="match status" value="1"/>
</dbReference>
<dbReference type="Proteomes" id="UP001220395">
    <property type="component" value="Chromosome"/>
</dbReference>
<dbReference type="InterPro" id="IPR013655">
    <property type="entry name" value="PAS_fold_3"/>
</dbReference>
<dbReference type="RefSeq" id="WP_273685870.1">
    <property type="nucleotide sequence ID" value="NZ_CP117411.1"/>
</dbReference>
<dbReference type="SUPFAM" id="SSF55785">
    <property type="entry name" value="PYP-like sensor domain (PAS domain)"/>
    <property type="match status" value="1"/>
</dbReference>
<dbReference type="Pfam" id="PF08447">
    <property type="entry name" value="PAS_3"/>
    <property type="match status" value="1"/>
</dbReference>
<evidence type="ECO:0000259" key="1">
    <source>
        <dbReference type="Pfam" id="PF08447"/>
    </source>
</evidence>
<proteinExistence type="predicted"/>
<dbReference type="EMBL" id="CP117411">
    <property type="protein sequence ID" value="WCT71923.1"/>
    <property type="molecule type" value="Genomic_DNA"/>
</dbReference>
<evidence type="ECO:0000313" key="2">
    <source>
        <dbReference type="EMBL" id="WCT71923.1"/>
    </source>
</evidence>
<accession>A0ABY7TFU1</accession>
<reference evidence="2 3" key="1">
    <citation type="submission" date="2023-02" db="EMBL/GenBank/DDBJ databases">
        <title>Genome sequence of Sphingomonas naphthae.</title>
        <authorList>
            <person name="Kim S."/>
            <person name="Heo J."/>
            <person name="Kwon S.-W."/>
        </authorList>
    </citation>
    <scope>NUCLEOTIDE SEQUENCE [LARGE SCALE GENOMIC DNA]</scope>
    <source>
        <strain evidence="2 3">KACC 18716</strain>
    </source>
</reference>
<gene>
    <name evidence="2" type="ORF">PQ455_09675</name>
</gene>
<feature type="domain" description="PAS fold-3" evidence="1">
    <location>
        <begin position="64"/>
        <end position="142"/>
    </location>
</feature>
<organism evidence="2 3">
    <name type="scientific">Sphingomonas naphthae</name>
    <dbReference type="NCBI Taxonomy" id="1813468"/>
    <lineage>
        <taxon>Bacteria</taxon>
        <taxon>Pseudomonadati</taxon>
        <taxon>Pseudomonadota</taxon>
        <taxon>Alphaproteobacteria</taxon>
        <taxon>Sphingomonadales</taxon>
        <taxon>Sphingomonadaceae</taxon>
        <taxon>Sphingomonas</taxon>
    </lineage>
</organism>
<sequence>MTPTFPLPLHHSWPLFERGQRFDLGHTFQPEARGFLDMVRPVETRALARAGIGRWSCDLNDNSLTWSDEVYAFFGQRPGTPARRAASVSLYRDESRVVMERLRAYAIKHRRGFTVDVEIRPDGGDYRWIRLTAAPICDKDRVVMLHGLKQDVSAEYARQAVAVRAGR</sequence>
<keyword evidence="3" id="KW-1185">Reference proteome</keyword>
<name>A0ABY7TFU1_9SPHN</name>
<dbReference type="InterPro" id="IPR035965">
    <property type="entry name" value="PAS-like_dom_sf"/>
</dbReference>